<gene>
    <name evidence="2" type="ORF">KDA_60110</name>
</gene>
<keyword evidence="1" id="KW-1133">Transmembrane helix</keyword>
<dbReference type="EMBL" id="BIFT01000002">
    <property type="protein sequence ID" value="GCE30527.1"/>
    <property type="molecule type" value="Genomic_DNA"/>
</dbReference>
<evidence type="ECO:0008006" key="4">
    <source>
        <dbReference type="Google" id="ProtNLM"/>
    </source>
</evidence>
<protein>
    <recommendedName>
        <fullName evidence="4">DUF308 domain-containing protein</fullName>
    </recommendedName>
</protein>
<reference evidence="3" key="1">
    <citation type="submission" date="2018-12" db="EMBL/GenBank/DDBJ databases">
        <title>Tengunoibacter tsumagoiensis gen. nov., sp. nov., Dictyobacter kobayashii sp. nov., D. alpinus sp. nov., and D. joshuensis sp. nov. and description of Dictyobacteraceae fam. nov. within the order Ktedonobacterales isolated from Tengu-no-mugimeshi.</title>
        <authorList>
            <person name="Wang C.M."/>
            <person name="Zheng Y."/>
            <person name="Sakai Y."/>
            <person name="Toyoda A."/>
            <person name="Minakuchi Y."/>
            <person name="Abe K."/>
            <person name="Yokota A."/>
            <person name="Yabe S."/>
        </authorList>
    </citation>
    <scope>NUCLEOTIDE SEQUENCE [LARGE SCALE GENOMIC DNA]</scope>
    <source>
        <strain evidence="3">Uno16</strain>
    </source>
</reference>
<dbReference type="InterPro" id="IPR005325">
    <property type="entry name" value="DUF308_memb"/>
</dbReference>
<feature type="transmembrane region" description="Helical" evidence="1">
    <location>
        <begin position="72"/>
        <end position="93"/>
    </location>
</feature>
<feature type="transmembrane region" description="Helical" evidence="1">
    <location>
        <begin position="39"/>
        <end position="60"/>
    </location>
</feature>
<accession>A0A402BH08</accession>
<dbReference type="Pfam" id="PF03729">
    <property type="entry name" value="DUF308"/>
    <property type="match status" value="1"/>
</dbReference>
<evidence type="ECO:0000313" key="3">
    <source>
        <dbReference type="Proteomes" id="UP000287171"/>
    </source>
</evidence>
<keyword evidence="3" id="KW-1185">Reference proteome</keyword>
<evidence type="ECO:0000313" key="2">
    <source>
        <dbReference type="EMBL" id="GCE30527.1"/>
    </source>
</evidence>
<keyword evidence="1" id="KW-0812">Transmembrane</keyword>
<name>A0A402BH08_9CHLR</name>
<organism evidence="2 3">
    <name type="scientific">Dictyobacter alpinus</name>
    <dbReference type="NCBI Taxonomy" id="2014873"/>
    <lineage>
        <taxon>Bacteria</taxon>
        <taxon>Bacillati</taxon>
        <taxon>Chloroflexota</taxon>
        <taxon>Ktedonobacteria</taxon>
        <taxon>Ktedonobacterales</taxon>
        <taxon>Dictyobacteraceae</taxon>
        <taxon>Dictyobacter</taxon>
    </lineage>
</organism>
<feature type="transmembrane region" description="Helical" evidence="1">
    <location>
        <begin position="158"/>
        <end position="180"/>
    </location>
</feature>
<dbReference type="Proteomes" id="UP000287171">
    <property type="component" value="Unassembled WGS sequence"/>
</dbReference>
<proteinExistence type="predicted"/>
<evidence type="ECO:0000256" key="1">
    <source>
        <dbReference type="SAM" id="Phobius"/>
    </source>
</evidence>
<comment type="caution">
    <text evidence="2">The sequence shown here is derived from an EMBL/GenBank/DDBJ whole genome shotgun (WGS) entry which is preliminary data.</text>
</comment>
<sequence>MQRYINSIRSSTTWWVVLLQGILAIVIGILILLGPFKFAIFMVRLLGAYLFVSGLLQFFNMFRRKEYPGPEILLASTGLLAGLLIMLFQLWSVVLLPPIALLIGAVLGIAYGIMQIIQGFTGEGIDNVGVGLLSTVIGLILLTLIVPVGALFSVSLAVLLLATPLIVAICGIVIGVFLIVRALRMHREPAISERPPVMEAVQEWSE</sequence>
<dbReference type="AlphaFoldDB" id="A0A402BH08"/>
<feature type="transmembrane region" description="Helical" evidence="1">
    <location>
        <begin position="99"/>
        <end position="117"/>
    </location>
</feature>
<feature type="transmembrane region" description="Helical" evidence="1">
    <location>
        <begin position="129"/>
        <end position="152"/>
    </location>
</feature>
<keyword evidence="1" id="KW-0472">Membrane</keyword>
<feature type="transmembrane region" description="Helical" evidence="1">
    <location>
        <begin position="12"/>
        <end position="33"/>
    </location>
</feature>
<dbReference type="RefSeq" id="WP_161982502.1">
    <property type="nucleotide sequence ID" value="NZ_BIFT01000002.1"/>
</dbReference>